<protein>
    <submittedName>
        <fullName evidence="8">ABC transporter involved in cytochrome c biogenesis, ATPase component CcmA</fullName>
    </submittedName>
</protein>
<keyword evidence="3" id="KW-0201">Cytochrome c-type biogenesis</keyword>
<dbReference type="SUPFAM" id="SSF52540">
    <property type="entry name" value="P-loop containing nucleoside triphosphate hydrolases"/>
    <property type="match status" value="1"/>
</dbReference>
<dbReference type="PANTHER" id="PTHR43499">
    <property type="entry name" value="ABC TRANSPORTER I FAMILY MEMBER 1"/>
    <property type="match status" value="1"/>
</dbReference>
<dbReference type="PANTHER" id="PTHR43499:SF1">
    <property type="entry name" value="ABC TRANSPORTER I FAMILY MEMBER 1"/>
    <property type="match status" value="1"/>
</dbReference>
<keyword evidence="1" id="KW-0813">Transport</keyword>
<dbReference type="GO" id="GO:0017004">
    <property type="term" value="P:cytochrome complex assembly"/>
    <property type="evidence" value="ECO:0007669"/>
    <property type="project" value="UniProtKB-KW"/>
</dbReference>
<evidence type="ECO:0000256" key="4">
    <source>
        <dbReference type="ARBA" id="ARBA00022840"/>
    </source>
</evidence>
<proteinExistence type="predicted"/>
<dbReference type="InterPro" id="IPR003593">
    <property type="entry name" value="AAA+_ATPase"/>
</dbReference>
<dbReference type="AlphaFoldDB" id="A0A6J4TLI7"/>
<keyword evidence="2" id="KW-0547">Nucleotide-binding</keyword>
<evidence type="ECO:0000259" key="7">
    <source>
        <dbReference type="PROSITE" id="PS50893"/>
    </source>
</evidence>
<evidence type="ECO:0000256" key="5">
    <source>
        <dbReference type="ARBA" id="ARBA00022967"/>
    </source>
</evidence>
<dbReference type="Pfam" id="PF00005">
    <property type="entry name" value="ABC_tran"/>
    <property type="match status" value="1"/>
</dbReference>
<dbReference type="PROSITE" id="PS50893">
    <property type="entry name" value="ABC_TRANSPORTER_2"/>
    <property type="match status" value="1"/>
</dbReference>
<dbReference type="GO" id="GO:0016887">
    <property type="term" value="F:ATP hydrolysis activity"/>
    <property type="evidence" value="ECO:0007669"/>
    <property type="project" value="InterPro"/>
</dbReference>
<evidence type="ECO:0000313" key="8">
    <source>
        <dbReference type="EMBL" id="CAA9526346.1"/>
    </source>
</evidence>
<keyword evidence="6" id="KW-0472">Membrane</keyword>
<gene>
    <name evidence="8" type="ORF">AVDCRST_MAG31-1963</name>
</gene>
<dbReference type="InterPro" id="IPR005895">
    <property type="entry name" value="ABC_transptr_haem_export_CcmA"/>
</dbReference>
<keyword evidence="4" id="KW-0067">ATP-binding</keyword>
<sequence>MTGLLRFEDVACWRGGRLLFEGMSFTLEPGDALWVRGPNGVGKSSLLRLAAGLLSPAAGKVQAAPAALADDALALDRELPLETALAFWARLDASSGGLPDALAAMGLQQLRSVPVRMLSTGQLRRARLARAVASAAPLWLLDEPLNGLDGAGAEQLGAALDRHRQEGRAVLAASHAPLPGTGWRTLDLAG</sequence>
<dbReference type="InterPro" id="IPR003439">
    <property type="entry name" value="ABC_transporter-like_ATP-bd"/>
</dbReference>
<dbReference type="NCBIfam" id="TIGR01189">
    <property type="entry name" value="ccmA"/>
    <property type="match status" value="1"/>
</dbReference>
<dbReference type="EMBL" id="CADCWA010000158">
    <property type="protein sequence ID" value="CAA9526346.1"/>
    <property type="molecule type" value="Genomic_DNA"/>
</dbReference>
<reference evidence="8" key="1">
    <citation type="submission" date="2020-02" db="EMBL/GenBank/DDBJ databases">
        <authorList>
            <person name="Meier V. D."/>
        </authorList>
    </citation>
    <scope>NUCLEOTIDE SEQUENCE</scope>
    <source>
        <strain evidence="8">AVDCRST_MAG31</strain>
    </source>
</reference>
<dbReference type="GO" id="GO:0005524">
    <property type="term" value="F:ATP binding"/>
    <property type="evidence" value="ECO:0007669"/>
    <property type="project" value="UniProtKB-KW"/>
</dbReference>
<evidence type="ECO:0000256" key="3">
    <source>
        <dbReference type="ARBA" id="ARBA00022748"/>
    </source>
</evidence>
<feature type="domain" description="ABC transporter" evidence="7">
    <location>
        <begin position="5"/>
        <end position="188"/>
    </location>
</feature>
<accession>A0A6J4TLI7</accession>
<dbReference type="GO" id="GO:0022857">
    <property type="term" value="F:transmembrane transporter activity"/>
    <property type="evidence" value="ECO:0007669"/>
    <property type="project" value="InterPro"/>
</dbReference>
<dbReference type="RefSeq" id="WP_294170263.1">
    <property type="nucleotide sequence ID" value="NZ_CADCWA010000158.1"/>
</dbReference>
<organism evidence="8">
    <name type="scientific">uncultured Sphingomonas sp</name>
    <dbReference type="NCBI Taxonomy" id="158754"/>
    <lineage>
        <taxon>Bacteria</taxon>
        <taxon>Pseudomonadati</taxon>
        <taxon>Pseudomonadota</taxon>
        <taxon>Alphaproteobacteria</taxon>
        <taxon>Sphingomonadales</taxon>
        <taxon>Sphingomonadaceae</taxon>
        <taxon>Sphingomonas</taxon>
        <taxon>environmental samples</taxon>
    </lineage>
</organism>
<name>A0A6J4TLI7_9SPHN</name>
<dbReference type="SMART" id="SM00382">
    <property type="entry name" value="AAA"/>
    <property type="match status" value="1"/>
</dbReference>
<keyword evidence="5" id="KW-1278">Translocase</keyword>
<evidence type="ECO:0000256" key="2">
    <source>
        <dbReference type="ARBA" id="ARBA00022741"/>
    </source>
</evidence>
<dbReference type="InterPro" id="IPR027417">
    <property type="entry name" value="P-loop_NTPase"/>
</dbReference>
<evidence type="ECO:0000256" key="6">
    <source>
        <dbReference type="ARBA" id="ARBA00023136"/>
    </source>
</evidence>
<evidence type="ECO:0000256" key="1">
    <source>
        <dbReference type="ARBA" id="ARBA00022448"/>
    </source>
</evidence>
<dbReference type="Gene3D" id="3.40.50.300">
    <property type="entry name" value="P-loop containing nucleotide triphosphate hydrolases"/>
    <property type="match status" value="1"/>
</dbReference>